<proteinExistence type="predicted"/>
<protein>
    <submittedName>
        <fullName evidence="1">Uncharacterized protein</fullName>
    </submittedName>
</protein>
<dbReference type="AlphaFoldDB" id="F4PX35"/>
<dbReference type="RefSeq" id="XP_004358184.1">
    <property type="nucleotide sequence ID" value="XM_004358127.1"/>
</dbReference>
<dbReference type="GeneID" id="14871835"/>
<dbReference type="KEGG" id="dfa:DFA_06940"/>
<gene>
    <name evidence="1" type="ORF">DFA_06940</name>
</gene>
<dbReference type="Proteomes" id="UP000007797">
    <property type="component" value="Unassembled WGS sequence"/>
</dbReference>
<evidence type="ECO:0000313" key="1">
    <source>
        <dbReference type="EMBL" id="EGG19838.1"/>
    </source>
</evidence>
<accession>F4PX35</accession>
<organism evidence="1 2">
    <name type="scientific">Cavenderia fasciculata</name>
    <name type="common">Slime mold</name>
    <name type="synonym">Dictyostelium fasciculatum</name>
    <dbReference type="NCBI Taxonomy" id="261658"/>
    <lineage>
        <taxon>Eukaryota</taxon>
        <taxon>Amoebozoa</taxon>
        <taxon>Evosea</taxon>
        <taxon>Eumycetozoa</taxon>
        <taxon>Dictyostelia</taxon>
        <taxon>Acytosteliales</taxon>
        <taxon>Cavenderiaceae</taxon>
        <taxon>Cavenderia</taxon>
    </lineage>
</organism>
<dbReference type="EMBL" id="GL883013">
    <property type="protein sequence ID" value="EGG19838.1"/>
    <property type="molecule type" value="Genomic_DNA"/>
</dbReference>
<reference evidence="2" key="1">
    <citation type="journal article" date="2011" name="Genome Res.">
        <title>Phylogeny-wide analysis of social amoeba genomes highlights ancient origins for complex intercellular communication.</title>
        <authorList>
            <person name="Heidel A.J."/>
            <person name="Lawal H.M."/>
            <person name="Felder M."/>
            <person name="Schilde C."/>
            <person name="Helps N.R."/>
            <person name="Tunggal B."/>
            <person name="Rivero F."/>
            <person name="John U."/>
            <person name="Schleicher M."/>
            <person name="Eichinger L."/>
            <person name="Platzer M."/>
            <person name="Noegel A.A."/>
            <person name="Schaap P."/>
            <person name="Gloeckner G."/>
        </authorList>
    </citation>
    <scope>NUCLEOTIDE SEQUENCE [LARGE SCALE GENOMIC DNA]</scope>
    <source>
        <strain evidence="2">SH3</strain>
    </source>
</reference>
<name>F4PX35_CACFS</name>
<sequence length="168" mass="19237">MEPEVSINPNDSQIKDHITVVNYMSRAIVVFMKSGSQPVQIDNTKYLTTIFPGGTKQSIAKRIADGQPISTNLLVTGEIGYLFIFVAVNEEGKVPRYMQLVDRRVVVGSRFNVLTKHYYAAIQTDTRQFDEHFQLIRNDVQPAPLFYELSYPSPTDQEEQQEDYEDIK</sequence>
<keyword evidence="2" id="KW-1185">Reference proteome</keyword>
<evidence type="ECO:0000313" key="2">
    <source>
        <dbReference type="Proteomes" id="UP000007797"/>
    </source>
</evidence>